<dbReference type="eggNOG" id="COG3629">
    <property type="taxonomic scope" value="Bacteria"/>
</dbReference>
<protein>
    <submittedName>
        <fullName evidence="6">ATPase-like protein</fullName>
    </submittedName>
</protein>
<dbReference type="BioCyc" id="SESP1179773:BN6_RS14970-MONOMER"/>
<dbReference type="STRING" id="1179773.BN6_30770"/>
<evidence type="ECO:0000256" key="1">
    <source>
        <dbReference type="ARBA" id="ARBA00005820"/>
    </source>
</evidence>
<dbReference type="SUPFAM" id="SSF52540">
    <property type="entry name" value="P-loop containing nucleoside triphosphate hydrolases"/>
    <property type="match status" value="1"/>
</dbReference>
<dbReference type="InterPro" id="IPR027417">
    <property type="entry name" value="P-loop_NTPase"/>
</dbReference>
<feature type="compositionally biased region" description="Low complexity" evidence="4">
    <location>
        <begin position="262"/>
        <end position="271"/>
    </location>
</feature>
<dbReference type="PROSITE" id="PS51755">
    <property type="entry name" value="OMPR_PHOB"/>
    <property type="match status" value="1"/>
</dbReference>
<dbReference type="GO" id="GO:0000160">
    <property type="term" value="P:phosphorelay signal transduction system"/>
    <property type="evidence" value="ECO:0007669"/>
    <property type="project" value="InterPro"/>
</dbReference>
<dbReference type="SMART" id="SM00862">
    <property type="entry name" value="Trans_reg_C"/>
    <property type="match status" value="1"/>
</dbReference>
<dbReference type="HOGENOM" id="CLU_004665_1_3_11"/>
<dbReference type="InterPro" id="IPR036388">
    <property type="entry name" value="WH-like_DNA-bd_sf"/>
</dbReference>
<dbReference type="PANTHER" id="PTHR47691">
    <property type="entry name" value="REGULATOR-RELATED"/>
    <property type="match status" value="1"/>
</dbReference>
<dbReference type="Proteomes" id="UP000006281">
    <property type="component" value="Chromosome"/>
</dbReference>
<evidence type="ECO:0000256" key="2">
    <source>
        <dbReference type="ARBA" id="ARBA00023125"/>
    </source>
</evidence>
<keyword evidence="2 3" id="KW-0238">DNA-binding</keyword>
<evidence type="ECO:0000313" key="6">
    <source>
        <dbReference type="EMBL" id="CCH30384.1"/>
    </source>
</evidence>
<dbReference type="Gene3D" id="3.40.50.300">
    <property type="entry name" value="P-loop containing nucleotide triphosphate hydrolases"/>
    <property type="match status" value="1"/>
</dbReference>
<dbReference type="PANTHER" id="PTHR47691:SF3">
    <property type="entry name" value="HTH-TYPE TRANSCRIPTIONAL REGULATOR RV0890C-RELATED"/>
    <property type="match status" value="1"/>
</dbReference>
<dbReference type="GO" id="GO:0006355">
    <property type="term" value="P:regulation of DNA-templated transcription"/>
    <property type="evidence" value="ECO:0007669"/>
    <property type="project" value="InterPro"/>
</dbReference>
<comment type="similarity">
    <text evidence="1">Belongs to the AfsR/DnrI/RedD regulatory family.</text>
</comment>
<organism evidence="6 7">
    <name type="scientific">Saccharothrix espanaensis (strain ATCC 51144 / DSM 44229 / JCM 9112 / NBRC 15066 / NRRL 15764)</name>
    <dbReference type="NCBI Taxonomy" id="1179773"/>
    <lineage>
        <taxon>Bacteria</taxon>
        <taxon>Bacillati</taxon>
        <taxon>Actinomycetota</taxon>
        <taxon>Actinomycetes</taxon>
        <taxon>Pseudonocardiales</taxon>
        <taxon>Pseudonocardiaceae</taxon>
        <taxon>Saccharothrix</taxon>
    </lineage>
</organism>
<feature type="DNA-binding region" description="OmpR/PhoB-type" evidence="3">
    <location>
        <begin position="1"/>
        <end position="93"/>
    </location>
</feature>
<dbReference type="AlphaFoldDB" id="K0K0G4"/>
<evidence type="ECO:0000313" key="7">
    <source>
        <dbReference type="Proteomes" id="UP000006281"/>
    </source>
</evidence>
<dbReference type="Pfam" id="PF03704">
    <property type="entry name" value="BTAD"/>
    <property type="match status" value="1"/>
</dbReference>
<dbReference type="EMBL" id="HE804045">
    <property type="protein sequence ID" value="CCH30384.1"/>
    <property type="molecule type" value="Genomic_DNA"/>
</dbReference>
<dbReference type="InterPro" id="IPR016032">
    <property type="entry name" value="Sig_transdc_resp-reg_C-effctor"/>
</dbReference>
<dbReference type="eggNOG" id="COG3903">
    <property type="taxonomic scope" value="Bacteria"/>
</dbReference>
<dbReference type="Pfam" id="PF00486">
    <property type="entry name" value="Trans_reg_C"/>
    <property type="match status" value="1"/>
</dbReference>
<sequence length="1080" mass="115321">MGIRVEVLGPVRVFGDDGTRVEVTGSRLRMLLGRLALSAGRPVSPVVLIDDIWGTESPTGTTNTLHALVHRLRRALPDARLVESSDAGYRLAVPADRVDAHRFEVLAARGRRELTEDRPDRATATLADALDLWHGPAFADVLAAPYTAAAGVRLGRLRAAAREDRFDAELRLGRHVEVLPDLEAVCTDNPLRERLVALRMHALAAAGRQPDALAAYEDIRGRLADELGVDPSSDLRRVHLEVLRGEPVDLVDPARPTGLGSAAPAAVAAPARSTEDTGPGRLPARLTSFVGRTAESALLTGLLETSRLVTAVGPGGVGKTRLAVEVAARHRAHRGGRLWLVPLAGVESPAGVAGAILGTLGTAAGRPAGDGAADPLDRVADLLGGEEAVLVLDNCEHVADEVARVAGRLLEARPRLTVLATSREPLEVVGEALCRIGPLAVPAAGADAGEPDAAESDAVRLFLDRATAVRPGFALDQSTADAVVDVVRRLDGLPLALELAAARLRSMDIGQVARRLDDRFRLLSTGNRAAQPRRQTLRAVVEWSWDLLTEPERVLARRLAIFPGTASADAVEALCADRQLPAGEIVYVLGSLVDKSFVEHDGKGYRMLESIRAFAAGELARAGERETSRARFTCHFAALAAEHEPLVRSPDQPTSLPVLAAEYDNLVFALRLALDDRDPDAVVRLLGLLHWYWYAVRYDARTESFIAEALRLGEALPADARSAFAAIDALIGESAPATDAERVRALIADCAATGALERFPMVLMVVLPAAHHLGLDDLVDAEVTRVRSRPDAWPRACMSLLEAGVAGDRGDWESLAAARARAVREFGGTGDRLWTAVALAVHAEVHSVRGDHDAAIADLERALALAAGTGSQDEVPFLVGLATVRMRAGDLDGAGRDLDAADDLVRTRGLRYMEVEVLGGRAELHRRAGAPENAERALDRLADLSRRLRLPDPDRRTAPALMALRLTTTDTARARELLPAVITSSQADGDPAPAAQLLARLLFLEADLAAAATALGLSQAIRGTFDHGNPELRDLATELAQRLGPCDYDRAYRAGARLSRPEALVHLTRLTRPAPTQRSV</sequence>
<dbReference type="SMART" id="SM01043">
    <property type="entry name" value="BTAD"/>
    <property type="match status" value="1"/>
</dbReference>
<dbReference type="CDD" id="cd15831">
    <property type="entry name" value="BTAD"/>
    <property type="match status" value="1"/>
</dbReference>
<reference evidence="6 7" key="1">
    <citation type="journal article" date="2012" name="BMC Genomics">
        <title>Complete genome sequence of Saccharothrix espanaensis DSM 44229T and comparison to the other completely sequenced Pseudonocardiaceae.</title>
        <authorList>
            <person name="Strobel T."/>
            <person name="Al-Dilaimi A."/>
            <person name="Blom J."/>
            <person name="Gessner A."/>
            <person name="Kalinowski J."/>
            <person name="Luzhetska M."/>
            <person name="Puhler A."/>
            <person name="Szczepanowski R."/>
            <person name="Bechthold A."/>
            <person name="Ruckert C."/>
        </authorList>
    </citation>
    <scope>NUCLEOTIDE SEQUENCE [LARGE SCALE GENOMIC DNA]</scope>
    <source>
        <strain evidence="7">ATCC 51144 / DSM 44229 / JCM 9112 / NBRC 15066 / NRRL 15764</strain>
    </source>
</reference>
<dbReference type="GO" id="GO:0003677">
    <property type="term" value="F:DNA binding"/>
    <property type="evidence" value="ECO:0007669"/>
    <property type="project" value="UniProtKB-UniRule"/>
</dbReference>
<dbReference type="PATRIC" id="fig|1179773.3.peg.3074"/>
<dbReference type="SUPFAM" id="SSF46894">
    <property type="entry name" value="C-terminal effector domain of the bipartite response regulators"/>
    <property type="match status" value="1"/>
</dbReference>
<name>K0K0G4_SACES</name>
<dbReference type="InterPro" id="IPR011990">
    <property type="entry name" value="TPR-like_helical_dom_sf"/>
</dbReference>
<dbReference type="InterPro" id="IPR001867">
    <property type="entry name" value="OmpR/PhoB-type_DNA-bd"/>
</dbReference>
<feature type="domain" description="OmpR/PhoB-type" evidence="5">
    <location>
        <begin position="1"/>
        <end position="93"/>
    </location>
</feature>
<evidence type="ECO:0000256" key="4">
    <source>
        <dbReference type="SAM" id="MobiDB-lite"/>
    </source>
</evidence>
<dbReference type="SUPFAM" id="SSF48452">
    <property type="entry name" value="TPR-like"/>
    <property type="match status" value="2"/>
</dbReference>
<dbReference type="KEGG" id="sesp:BN6_30770"/>
<evidence type="ECO:0000256" key="3">
    <source>
        <dbReference type="PROSITE-ProRule" id="PRU01091"/>
    </source>
</evidence>
<gene>
    <name evidence="6" type="ordered locus">BN6_30770</name>
</gene>
<dbReference type="PRINTS" id="PR00364">
    <property type="entry name" value="DISEASERSIST"/>
</dbReference>
<keyword evidence="7" id="KW-1185">Reference proteome</keyword>
<dbReference type="InterPro" id="IPR005158">
    <property type="entry name" value="BTAD"/>
</dbReference>
<accession>K0K0G4</accession>
<dbReference type="Gene3D" id="1.25.40.10">
    <property type="entry name" value="Tetratricopeptide repeat domain"/>
    <property type="match status" value="2"/>
</dbReference>
<feature type="region of interest" description="Disordered" evidence="4">
    <location>
        <begin position="261"/>
        <end position="282"/>
    </location>
</feature>
<dbReference type="Gene3D" id="1.10.10.10">
    <property type="entry name" value="Winged helix-like DNA-binding domain superfamily/Winged helix DNA-binding domain"/>
    <property type="match status" value="1"/>
</dbReference>
<proteinExistence type="inferred from homology"/>
<evidence type="ECO:0000259" key="5">
    <source>
        <dbReference type="PROSITE" id="PS51755"/>
    </source>
</evidence>